<comment type="similarity">
    <text evidence="2 7">Belongs to the derlin family.</text>
</comment>
<name>A0A9P7R925_9PEZI</name>
<feature type="transmembrane region" description="Helical" evidence="7">
    <location>
        <begin position="103"/>
        <end position="126"/>
    </location>
</feature>
<dbReference type="InterPro" id="IPR007599">
    <property type="entry name" value="DER1"/>
</dbReference>
<evidence type="ECO:0000313" key="9">
    <source>
        <dbReference type="Proteomes" id="UP000699042"/>
    </source>
</evidence>
<dbReference type="PANTHER" id="PTHR11009">
    <property type="entry name" value="DER1-LIKE PROTEIN, DERLIN"/>
    <property type="match status" value="1"/>
</dbReference>
<evidence type="ECO:0000313" key="8">
    <source>
        <dbReference type="EMBL" id="KAG7051547.1"/>
    </source>
</evidence>
<dbReference type="Pfam" id="PF03079">
    <property type="entry name" value="ARD"/>
    <property type="match status" value="1"/>
</dbReference>
<evidence type="ECO:0000256" key="6">
    <source>
        <dbReference type="ARBA" id="ARBA00023136"/>
    </source>
</evidence>
<protein>
    <recommendedName>
        <fullName evidence="7">Derlin</fullName>
    </recommendedName>
</protein>
<keyword evidence="4 7" id="KW-0256">Endoplasmic reticulum</keyword>
<dbReference type="SUPFAM" id="SSF144091">
    <property type="entry name" value="Rhomboid-like"/>
    <property type="match status" value="1"/>
</dbReference>
<dbReference type="CDD" id="cd02232">
    <property type="entry name" value="cupin_ARD"/>
    <property type="match status" value="1"/>
</dbReference>
<evidence type="ECO:0000256" key="1">
    <source>
        <dbReference type="ARBA" id="ARBA00004477"/>
    </source>
</evidence>
<keyword evidence="5 7" id="KW-1133">Transmembrane helix</keyword>
<feature type="transmembrane region" description="Helical" evidence="7">
    <location>
        <begin position="147"/>
        <end position="171"/>
    </location>
</feature>
<reference evidence="8" key="1">
    <citation type="submission" date="2021-05" db="EMBL/GenBank/DDBJ databases">
        <title>Comparative genomics of three Colletotrichum scovillei strains and genetic complementation revealed genes involved fungal growth and virulence on chili pepper.</title>
        <authorList>
            <person name="Hsieh D.-K."/>
            <person name="Chuang S.-C."/>
            <person name="Chen C.-Y."/>
            <person name="Chao Y.-T."/>
            <person name="Lu M.-Y.J."/>
            <person name="Lee M.-H."/>
            <person name="Shih M.-C."/>
        </authorList>
    </citation>
    <scope>NUCLEOTIDE SEQUENCE</scope>
    <source>
        <strain evidence="8">Coll-153</strain>
    </source>
</reference>
<keyword evidence="3 7" id="KW-0812">Transmembrane</keyword>
<accession>A0A9P7R925</accession>
<feature type="transmembrane region" description="Helical" evidence="7">
    <location>
        <begin position="61"/>
        <end position="83"/>
    </location>
</feature>
<comment type="caution">
    <text evidence="7">Lacks conserved residue(s) required for the propagation of feature annotation.</text>
</comment>
<dbReference type="EMBL" id="JAESDN010000004">
    <property type="protein sequence ID" value="KAG7051547.1"/>
    <property type="molecule type" value="Genomic_DNA"/>
</dbReference>
<dbReference type="InterPro" id="IPR004313">
    <property type="entry name" value="ARD"/>
</dbReference>
<dbReference type="AlphaFoldDB" id="A0A9P7R925"/>
<dbReference type="Pfam" id="PF04511">
    <property type="entry name" value="DER1"/>
    <property type="match status" value="1"/>
</dbReference>
<comment type="subcellular location">
    <subcellularLocation>
        <location evidence="1 7">Endoplasmic reticulum membrane</location>
        <topology evidence="1 7">Multi-pass membrane protein</topology>
    </subcellularLocation>
</comment>
<organism evidence="8 9">
    <name type="scientific">Colletotrichum scovillei</name>
    <dbReference type="NCBI Taxonomy" id="1209932"/>
    <lineage>
        <taxon>Eukaryota</taxon>
        <taxon>Fungi</taxon>
        <taxon>Dikarya</taxon>
        <taxon>Ascomycota</taxon>
        <taxon>Pezizomycotina</taxon>
        <taxon>Sordariomycetes</taxon>
        <taxon>Hypocreomycetidae</taxon>
        <taxon>Glomerellales</taxon>
        <taxon>Glomerellaceae</taxon>
        <taxon>Colletotrichum</taxon>
        <taxon>Colletotrichum acutatum species complex</taxon>
    </lineage>
</organism>
<evidence type="ECO:0000256" key="5">
    <source>
        <dbReference type="ARBA" id="ARBA00022989"/>
    </source>
</evidence>
<sequence>MDQMMGDGGRFPLETWFWEMPICTRWWTTATVLTSALVQCQMVTPFQLFYSFRAVFAKSQYWRLLTTFLYFGPFSLDLLFHVYFLQRYARLLEESSGRSPAHFSWLLVYSMASLLLLSPLVSMPFLGHPLSSTLVYIWSRRNPDTRLSFLGLLVFTAPYLPWVLMAFSLILHGSIPKDEIMGVVIGHIWYFFTDVYPPLHNGSRPFDPPGWWRRLFERRQVEETADGINNEIAIAGGPELAADLCQAKAHVNAYKTSKSHLRTALRLAIHYPLTNMRAYWYDGLDGDQRLAHDSGKEVTVEDLKKLGFFDVRSADDAWVRIRVEKDDLIILPPGIYHRFTTDESNYIKAMRLFKDEPKWTPLNRTKDLDVNPHRKEYVEQYLQNGVSA</sequence>
<dbReference type="InterPro" id="IPR014710">
    <property type="entry name" value="RmlC-like_jellyroll"/>
</dbReference>
<keyword evidence="9" id="KW-1185">Reference proteome</keyword>
<dbReference type="Proteomes" id="UP000699042">
    <property type="component" value="Unassembled WGS sequence"/>
</dbReference>
<comment type="function">
    <text evidence="7">May be involved in the degradation of misfolded endoplasmic reticulum (ER) luminal proteins.</text>
</comment>
<dbReference type="InterPro" id="IPR035952">
    <property type="entry name" value="Rhomboid-like_sf"/>
</dbReference>
<dbReference type="GO" id="GO:0005789">
    <property type="term" value="C:endoplasmic reticulum membrane"/>
    <property type="evidence" value="ECO:0007669"/>
    <property type="project" value="UniProtKB-SubCell"/>
</dbReference>
<comment type="caution">
    <text evidence="8">The sequence shown here is derived from an EMBL/GenBank/DDBJ whole genome shotgun (WGS) entry which is preliminary data.</text>
</comment>
<dbReference type="GO" id="GO:0006950">
    <property type="term" value="P:response to stress"/>
    <property type="evidence" value="ECO:0007669"/>
    <property type="project" value="UniProtKB-ARBA"/>
</dbReference>
<evidence type="ECO:0000256" key="7">
    <source>
        <dbReference type="RuleBase" id="RU363059"/>
    </source>
</evidence>
<evidence type="ECO:0000256" key="4">
    <source>
        <dbReference type="ARBA" id="ARBA00022824"/>
    </source>
</evidence>
<evidence type="ECO:0000256" key="3">
    <source>
        <dbReference type="ARBA" id="ARBA00022692"/>
    </source>
</evidence>
<proteinExistence type="inferred from homology"/>
<gene>
    <name evidence="8" type="ORF">JMJ77_002166</name>
</gene>
<dbReference type="GO" id="GO:0010309">
    <property type="term" value="F:acireductone dioxygenase [iron(II)-requiring] activity"/>
    <property type="evidence" value="ECO:0007669"/>
    <property type="project" value="InterPro"/>
</dbReference>
<dbReference type="SUPFAM" id="SSF51182">
    <property type="entry name" value="RmlC-like cupins"/>
    <property type="match status" value="1"/>
</dbReference>
<evidence type="ECO:0000256" key="2">
    <source>
        <dbReference type="ARBA" id="ARBA00008917"/>
    </source>
</evidence>
<dbReference type="Gene3D" id="2.60.120.10">
    <property type="entry name" value="Jelly Rolls"/>
    <property type="match status" value="1"/>
</dbReference>
<keyword evidence="6 7" id="KW-0472">Membrane</keyword>
<dbReference type="InterPro" id="IPR011051">
    <property type="entry name" value="RmlC_Cupin_sf"/>
</dbReference>